<organism evidence="13 14">
    <name type="scientific">Potamilus streckersoni</name>
    <dbReference type="NCBI Taxonomy" id="2493646"/>
    <lineage>
        <taxon>Eukaryota</taxon>
        <taxon>Metazoa</taxon>
        <taxon>Spiralia</taxon>
        <taxon>Lophotrochozoa</taxon>
        <taxon>Mollusca</taxon>
        <taxon>Bivalvia</taxon>
        <taxon>Autobranchia</taxon>
        <taxon>Heteroconchia</taxon>
        <taxon>Palaeoheterodonta</taxon>
        <taxon>Unionida</taxon>
        <taxon>Unionoidea</taxon>
        <taxon>Unionidae</taxon>
        <taxon>Ambleminae</taxon>
        <taxon>Lampsilini</taxon>
        <taxon>Potamilus</taxon>
    </lineage>
</organism>
<feature type="transmembrane region" description="Helical" evidence="10">
    <location>
        <begin position="131"/>
        <end position="154"/>
    </location>
</feature>
<feature type="region of interest" description="Disordered" evidence="9">
    <location>
        <begin position="1316"/>
        <end position="1338"/>
    </location>
</feature>
<dbReference type="CDD" id="cd03244">
    <property type="entry name" value="ABCC_MRP_domain2"/>
    <property type="match status" value="1"/>
</dbReference>
<dbReference type="GO" id="GO:0140359">
    <property type="term" value="F:ABC-type transporter activity"/>
    <property type="evidence" value="ECO:0007669"/>
    <property type="project" value="InterPro"/>
</dbReference>
<dbReference type="InterPro" id="IPR003439">
    <property type="entry name" value="ABC_transporter-like_ATP-bd"/>
</dbReference>
<reference evidence="13" key="1">
    <citation type="journal article" date="2021" name="Genome Biol. Evol.">
        <title>A High-Quality Reference Genome for a Parasitic Bivalve with Doubly Uniparental Inheritance (Bivalvia: Unionida).</title>
        <authorList>
            <person name="Smith C.H."/>
        </authorList>
    </citation>
    <scope>NUCLEOTIDE SEQUENCE</scope>
    <source>
        <strain evidence="13">CHS0354</strain>
    </source>
</reference>
<keyword evidence="7 10" id="KW-1133">Transmembrane helix</keyword>
<feature type="domain" description="ABC transporter" evidence="11">
    <location>
        <begin position="1064"/>
        <end position="1298"/>
    </location>
</feature>
<feature type="domain" description="ABC transporter" evidence="11">
    <location>
        <begin position="413"/>
        <end position="636"/>
    </location>
</feature>
<name>A0AAE0T8A8_9BIVA</name>
<dbReference type="CDD" id="cd18601">
    <property type="entry name" value="ABC_6TM_MRP4_D2_like"/>
    <property type="match status" value="1"/>
</dbReference>
<dbReference type="SUPFAM" id="SSF90123">
    <property type="entry name" value="ABC transporter transmembrane region"/>
    <property type="match status" value="2"/>
</dbReference>
<dbReference type="GO" id="GO:0005886">
    <property type="term" value="C:plasma membrane"/>
    <property type="evidence" value="ECO:0007669"/>
    <property type="project" value="TreeGrafter"/>
</dbReference>
<keyword evidence="3" id="KW-0813">Transport</keyword>
<evidence type="ECO:0000313" key="13">
    <source>
        <dbReference type="EMBL" id="KAK3605632.1"/>
    </source>
</evidence>
<feature type="compositionally biased region" description="Basic and acidic residues" evidence="9">
    <location>
        <begin position="1488"/>
        <end position="1498"/>
    </location>
</feature>
<dbReference type="GO" id="GO:0005524">
    <property type="term" value="F:ATP binding"/>
    <property type="evidence" value="ECO:0007669"/>
    <property type="project" value="UniProtKB-KW"/>
</dbReference>
<feature type="domain" description="ABC transmembrane type-1" evidence="12">
    <location>
        <begin position="94"/>
        <end position="368"/>
    </location>
</feature>
<feature type="transmembrane region" description="Helical" evidence="10">
    <location>
        <begin position="884"/>
        <end position="903"/>
    </location>
</feature>
<comment type="subcellular location">
    <subcellularLocation>
        <location evidence="1">Membrane</location>
        <topology evidence="1">Multi-pass membrane protein</topology>
    </subcellularLocation>
</comment>
<evidence type="ECO:0000256" key="5">
    <source>
        <dbReference type="ARBA" id="ARBA00022741"/>
    </source>
</evidence>
<dbReference type="Gene3D" id="1.20.1560.10">
    <property type="entry name" value="ABC transporter type 1, transmembrane domain"/>
    <property type="match status" value="2"/>
</dbReference>
<keyword evidence="5" id="KW-0547">Nucleotide-binding</keyword>
<comment type="caution">
    <text evidence="13">The sequence shown here is derived from an EMBL/GenBank/DDBJ whole genome shotgun (WGS) entry which is preliminary data.</text>
</comment>
<dbReference type="FunFam" id="1.20.1560.10:FF:000026">
    <property type="entry name" value="Multidrug resistance-associated protein lethal(2)03659"/>
    <property type="match status" value="1"/>
</dbReference>
<dbReference type="GO" id="GO:0016887">
    <property type="term" value="F:ATP hydrolysis activity"/>
    <property type="evidence" value="ECO:0007669"/>
    <property type="project" value="InterPro"/>
</dbReference>
<protein>
    <submittedName>
        <fullName evidence="13">Uncharacterized protein</fullName>
    </submittedName>
</protein>
<evidence type="ECO:0000256" key="9">
    <source>
        <dbReference type="SAM" id="MobiDB-lite"/>
    </source>
</evidence>
<dbReference type="CDD" id="cd03250">
    <property type="entry name" value="ABCC_MRP_domain1"/>
    <property type="match status" value="1"/>
</dbReference>
<feature type="transmembrane region" description="Helical" evidence="10">
    <location>
        <begin position="973"/>
        <end position="992"/>
    </location>
</feature>
<keyword evidence="4 10" id="KW-0812">Transmembrane</keyword>
<dbReference type="InterPro" id="IPR047083">
    <property type="entry name" value="ABCC4_TMD2"/>
</dbReference>
<evidence type="ECO:0000256" key="8">
    <source>
        <dbReference type="ARBA" id="ARBA00023136"/>
    </source>
</evidence>
<dbReference type="InterPro" id="IPR011527">
    <property type="entry name" value="ABC1_TM_dom"/>
</dbReference>
<feature type="compositionally biased region" description="Polar residues" evidence="9">
    <location>
        <begin position="1464"/>
        <end position="1474"/>
    </location>
</feature>
<evidence type="ECO:0000259" key="11">
    <source>
        <dbReference type="PROSITE" id="PS50893"/>
    </source>
</evidence>
<evidence type="ECO:0000256" key="10">
    <source>
        <dbReference type="SAM" id="Phobius"/>
    </source>
</evidence>
<dbReference type="Pfam" id="PF00005">
    <property type="entry name" value="ABC_tran"/>
    <property type="match status" value="2"/>
</dbReference>
<dbReference type="PROSITE" id="PS00211">
    <property type="entry name" value="ABC_TRANSPORTER_1"/>
    <property type="match status" value="2"/>
</dbReference>
<keyword evidence="14" id="KW-1185">Reference proteome</keyword>
<feature type="domain" description="ABC transmembrane type-1" evidence="12">
    <location>
        <begin position="725"/>
        <end position="1026"/>
    </location>
</feature>
<dbReference type="InterPro" id="IPR027417">
    <property type="entry name" value="P-loop_NTPase"/>
</dbReference>
<feature type="transmembrane region" description="Helical" evidence="10">
    <location>
        <begin position="205"/>
        <end position="227"/>
    </location>
</feature>
<dbReference type="InterPro" id="IPR003593">
    <property type="entry name" value="AAA+_ATPase"/>
</dbReference>
<dbReference type="InterPro" id="IPR050173">
    <property type="entry name" value="ABC_transporter_C-like"/>
</dbReference>
<gene>
    <name evidence="13" type="ORF">CHS0354_027297</name>
</gene>
<evidence type="ECO:0000256" key="6">
    <source>
        <dbReference type="ARBA" id="ARBA00022840"/>
    </source>
</evidence>
<sequence>MDESLKHHNPNPFSAANPISKLFFWWMNPLFKTGYGRRLEIEDMYNVVPEDQSDLLGSRLENEWKKEVERCKARGGKPSLLKCLTRMFGLEYMLLGIVLFLEESTKVCQPLLLGGLIRYFTPDSAMSRLDAYLYAMGVGLCAINLAVLHHPYFFGVQRIGMKMRVACCSLLYRKSMRLSNHALGQTTTGQIVNLMSNDVNRFDQAVVFLHFLWIGPLEGIAVLAILWRELGPSTLAGFAVLLLLVPIQGWMGKLFSKFRQKTAVHTDERVRLMNEIISGMRVIKMYCWEKPFGELVEKIRRTELSYLGKSFRLCVVTDNSWLWSERLQQMTVLIPYLMTSQTVTAKRFYLLLMYIAVMRRTFFNSGFLTIRQLAFTIPSIKRFQTFLMLDELESESGTKPASTLRPKPEECCVTMTDVTARWDKTLEQTTLENISASVKAGQLLAVIGPVGAGKSSLLMTVLRELPVLSGSIQVKGCIAYVSQQPWVFSASLRQNITFGNPYKKFKYDQILKACALNKDIELMPHGDLTLIGDRGVSLSGGQRARVSLARALYMDADIYLLDDPLSAVDSSVGKHLFERVVQGILKDKPRILVTHQLQFLKAADQILILKEGKMIGKGTFDELSTSGVDFSSLLKRDKEEEEKKEVDPMKQHSNINLRRRLDSTRSGRELSAHEVGSKMSLASIGTEFEAEEVQLPEEEERHEGTISFGIYVEYFKAGAGILKFILLAFLCLAAQGSYVMSDWWLAYWSNQEEAKHAAKERDSHLRQQGYNETNITIPYVDTHLNIGVFSGIIGAVFFFGLLRALIFFKVAVDASKTLHNRMFKKVLRTQIGFFDTNPVGRILNRFSKDVGHMDDLLPVTFFDFVQCFLLIIGIVIVAGVVNPWVFIPTVPLSVLFLVIRRYYLRTSRHIKRLEGTTRSPVFSHLSASLQGLHTIRAFNMQEKFVEEFDNHQDLHSESWFLFLTSSRWLAIRLDWLCALFVTAVSFSCVLAAESLNAGLVGLSMTYAMTLMGMFQWGVRQSAEVENQMVSVERVLDYSNLPSEAPLESIDSKKPPPDWPAVGVITGKGAALRYGDDKPLVLKDLNFVINGKEKIGIVGRTGAGKSSLITMLFRLVEPCNGELFIDGINILEMGLHDLRNKISIIPQDPVLFTGTLRRNLDPFSNHQDIALWNALEEVQLKDAIEELPHGLETEVSEGGINFSVGQRQLICLARAILRQNKILMIDEATANVDPRTDQLIQKTIREKFHNCTVLTIAHRLNTIMDSDRVLVLDEGRIVEFDHPHLLLLNPDGIFYKMVQQTGKSEKEHLQEIAKSTFDKTNSPSKTVDRDGTSSDISPEVSSLDKEAELFLTIPKVSESNISLCGSSIIGETGSIRSSEIQSQDDMVHSHSPVIMKSCLSEGTKDKEDENADDLVDNQSGIVIKLKDVCDSMDESANSYEILSMPNGSNIAEVDKPITAPKEKNISSPLSVNNYQSDIDEDDESERETDESKALLEKSDGFGLKVEPDQGVAAEESILQNHNDVEITSLLIQQ</sequence>
<dbReference type="PROSITE" id="PS50893">
    <property type="entry name" value="ABC_TRANSPORTER_2"/>
    <property type="match status" value="2"/>
</dbReference>
<feature type="transmembrane region" description="Helical" evidence="10">
    <location>
        <begin position="788"/>
        <end position="812"/>
    </location>
</feature>
<evidence type="ECO:0000256" key="7">
    <source>
        <dbReference type="ARBA" id="ARBA00022989"/>
    </source>
</evidence>
<dbReference type="Pfam" id="PF00664">
    <property type="entry name" value="ABC_membrane"/>
    <property type="match status" value="2"/>
</dbReference>
<dbReference type="PANTHER" id="PTHR24223">
    <property type="entry name" value="ATP-BINDING CASSETTE SUB-FAMILY C"/>
    <property type="match status" value="1"/>
</dbReference>
<dbReference type="SUPFAM" id="SSF52540">
    <property type="entry name" value="P-loop containing nucleoside triphosphate hydrolases"/>
    <property type="match status" value="2"/>
</dbReference>
<dbReference type="PANTHER" id="PTHR24223:SF456">
    <property type="entry name" value="MULTIDRUG RESISTANCE-ASSOCIATED PROTEIN LETHAL(2)03659"/>
    <property type="match status" value="1"/>
</dbReference>
<feature type="transmembrane region" description="Helical" evidence="10">
    <location>
        <begin position="721"/>
        <end position="740"/>
    </location>
</feature>
<evidence type="ECO:0000256" key="2">
    <source>
        <dbReference type="ARBA" id="ARBA00009726"/>
    </source>
</evidence>
<evidence type="ECO:0000259" key="12">
    <source>
        <dbReference type="PROSITE" id="PS50929"/>
    </source>
</evidence>
<feature type="transmembrane region" description="Helical" evidence="10">
    <location>
        <begin position="233"/>
        <end position="251"/>
    </location>
</feature>
<dbReference type="PROSITE" id="PS50929">
    <property type="entry name" value="ABC_TM1F"/>
    <property type="match status" value="2"/>
</dbReference>
<reference evidence="13" key="3">
    <citation type="submission" date="2023-05" db="EMBL/GenBank/DDBJ databases">
        <authorList>
            <person name="Smith C.H."/>
        </authorList>
    </citation>
    <scope>NUCLEOTIDE SEQUENCE</scope>
    <source>
        <strain evidence="13">CHS0354</strain>
        <tissue evidence="13">Mantle</tissue>
    </source>
</reference>
<evidence type="ECO:0000256" key="3">
    <source>
        <dbReference type="ARBA" id="ARBA00022448"/>
    </source>
</evidence>
<reference evidence="13" key="2">
    <citation type="journal article" date="2021" name="Genome Biol. Evol.">
        <title>Developing a high-quality reference genome for a parasitic bivalve with doubly uniparental inheritance (Bivalvia: Unionida).</title>
        <authorList>
            <person name="Smith C.H."/>
        </authorList>
    </citation>
    <scope>NUCLEOTIDE SEQUENCE</scope>
    <source>
        <strain evidence="13">CHS0354</strain>
        <tissue evidence="13">Mantle</tissue>
    </source>
</reference>
<proteinExistence type="inferred from homology"/>
<evidence type="ECO:0000256" key="1">
    <source>
        <dbReference type="ARBA" id="ARBA00004141"/>
    </source>
</evidence>
<dbReference type="SMART" id="SM00382">
    <property type="entry name" value="AAA"/>
    <property type="match status" value="2"/>
</dbReference>
<comment type="similarity">
    <text evidence="2">Belongs to the ABC transporter superfamily. ABCC family. Conjugate transporter (TC 3.A.1.208) subfamily.</text>
</comment>
<accession>A0AAE0T8A8</accession>
<dbReference type="InterPro" id="IPR036640">
    <property type="entry name" value="ABC1_TM_sf"/>
</dbReference>
<keyword evidence="6" id="KW-0067">ATP-binding</keyword>
<dbReference type="FunFam" id="3.40.50.300:FF:000482">
    <property type="entry name" value="Multidrug resistance-associated protein member 4"/>
    <property type="match status" value="1"/>
</dbReference>
<dbReference type="InterPro" id="IPR017871">
    <property type="entry name" value="ABC_transporter-like_CS"/>
</dbReference>
<dbReference type="FunFam" id="1.20.1560.10:FF:000014">
    <property type="entry name" value="Multidrug resistance-associated protein member 4"/>
    <property type="match status" value="1"/>
</dbReference>
<dbReference type="Proteomes" id="UP001195483">
    <property type="component" value="Unassembled WGS sequence"/>
</dbReference>
<dbReference type="FunFam" id="3.40.50.300:FF:000163">
    <property type="entry name" value="Multidrug resistance-associated protein member 4"/>
    <property type="match status" value="1"/>
</dbReference>
<dbReference type="Gene3D" id="3.40.50.300">
    <property type="entry name" value="P-loop containing nucleotide triphosphate hydrolases"/>
    <property type="match status" value="2"/>
</dbReference>
<feature type="region of interest" description="Disordered" evidence="9">
    <location>
        <begin position="1457"/>
        <end position="1503"/>
    </location>
</feature>
<feature type="compositionally biased region" description="Acidic residues" evidence="9">
    <location>
        <begin position="1476"/>
        <end position="1487"/>
    </location>
</feature>
<dbReference type="EMBL" id="JAEAOA010001643">
    <property type="protein sequence ID" value="KAK3605632.1"/>
    <property type="molecule type" value="Genomic_DNA"/>
</dbReference>
<evidence type="ECO:0000256" key="4">
    <source>
        <dbReference type="ARBA" id="ARBA00022692"/>
    </source>
</evidence>
<evidence type="ECO:0000313" key="14">
    <source>
        <dbReference type="Proteomes" id="UP001195483"/>
    </source>
</evidence>
<keyword evidence="8 10" id="KW-0472">Membrane</keyword>